<evidence type="ECO:0000313" key="1">
    <source>
        <dbReference type="EMBL" id="RMX79289.1"/>
    </source>
</evidence>
<reference evidence="1 2" key="1">
    <citation type="journal article" date="2018" name="BMC Genomics">
        <title>Genomic evidence for intraspecific hybridization in a clonal and extremely halotolerant yeast.</title>
        <authorList>
            <person name="Gostincar C."/>
            <person name="Stajich J.E."/>
            <person name="Zupancic J."/>
            <person name="Zalar P."/>
            <person name="Gunde-Cimerman N."/>
        </authorList>
    </citation>
    <scope>NUCLEOTIDE SEQUENCE [LARGE SCALE GENOMIC DNA]</scope>
    <source>
        <strain evidence="1 2">EXF-6656</strain>
    </source>
</reference>
<dbReference type="EMBL" id="QWIJ01000728">
    <property type="protein sequence ID" value="RMX79289.1"/>
    <property type="molecule type" value="Genomic_DNA"/>
</dbReference>
<accession>A0A3M6WLE1</accession>
<sequence>MTSTEEMPWGSLPLERYVLAQWASLPSVGPDERRRRLAQKYYAIGRSAHLLHIARSFRQPDAELPPKSDWEGILAPLRTSYQRQFASPDSFQPLGFPCFGIIWLRTCYDEGSDEAHQGLLRRLNEEMALDVEQNILDDAALYNYGDDWRRIFEFMPERLFQEVLKEDLDETNMRCMEDHKARVWKEQRNPDINAATNADALKEATSKLHFWAIENYLFIADKVALDTGKALLVFFDDCGRTVRQSRIRPEYGEPLAGGWFDSLLEDMDEFTEADIGPDYLPGGTCGPPYAV</sequence>
<evidence type="ECO:0000313" key="2">
    <source>
        <dbReference type="Proteomes" id="UP000281245"/>
    </source>
</evidence>
<gene>
    <name evidence="1" type="ORF">D0869_08427</name>
</gene>
<dbReference type="OrthoDB" id="4364812at2759"/>
<dbReference type="Proteomes" id="UP000281245">
    <property type="component" value="Unassembled WGS sequence"/>
</dbReference>
<protein>
    <submittedName>
        <fullName evidence="1">Uncharacterized protein</fullName>
    </submittedName>
</protein>
<comment type="caution">
    <text evidence="1">The sequence shown here is derived from an EMBL/GenBank/DDBJ whole genome shotgun (WGS) entry which is preliminary data.</text>
</comment>
<name>A0A3M6WLE1_HORWE</name>
<dbReference type="VEuPathDB" id="FungiDB:BTJ68_01255"/>
<proteinExistence type="predicted"/>
<dbReference type="AlphaFoldDB" id="A0A3M6WLE1"/>
<organism evidence="1 2">
    <name type="scientific">Hortaea werneckii</name>
    <name type="common">Black yeast</name>
    <name type="synonym">Cladosporium werneckii</name>
    <dbReference type="NCBI Taxonomy" id="91943"/>
    <lineage>
        <taxon>Eukaryota</taxon>
        <taxon>Fungi</taxon>
        <taxon>Dikarya</taxon>
        <taxon>Ascomycota</taxon>
        <taxon>Pezizomycotina</taxon>
        <taxon>Dothideomycetes</taxon>
        <taxon>Dothideomycetidae</taxon>
        <taxon>Mycosphaerellales</taxon>
        <taxon>Teratosphaeriaceae</taxon>
        <taxon>Hortaea</taxon>
    </lineage>
</organism>